<evidence type="ECO:0008006" key="4">
    <source>
        <dbReference type="Google" id="ProtNLM"/>
    </source>
</evidence>
<name>A0A0D1WBV3_9EURO</name>
<sequence length="370" mass="41478">MALDATHSSEVTVCGLVIRSGSGTWPDGYQPQDQQDEAKTQTRKIQTETEPSAPKTGQFEFVLMGSDGGLNKGGISQIRAHTTREMHKARRISGQTFPRRRHDMSGNIFFGSEIDAFRALPQLPVETYKPKVFDEIKRNGEFCLFLWLVVICFAFGGYRNLNYQTTYLSILCLTPCRMRDLQCRMLRCFADRWVTYPVFHVFNQKLMNESVWPHGARDDAFFAGMMLMCSVHLDSMSSDKSSAVTTAIKLEAMKLVRGRMGSSSGDMLIGCISAIACLASTALVRGGAEGAEEYLIHRKAYAVLINDVFRQQKFETSRFYKDVLKVITMILYACRPISFVSGLTSRRGLFEHQHLHRVGSAEDAACLSPG</sequence>
<reference evidence="2 3" key="1">
    <citation type="submission" date="2015-01" db="EMBL/GenBank/DDBJ databases">
        <title>The Genome Sequence of Exophiala sideris CBS121828.</title>
        <authorList>
            <consortium name="The Broad Institute Genomics Platform"/>
            <person name="Cuomo C."/>
            <person name="de Hoog S."/>
            <person name="Gorbushina A."/>
            <person name="Stielow B."/>
            <person name="Teixiera M."/>
            <person name="Abouelleil A."/>
            <person name="Chapman S.B."/>
            <person name="Priest M."/>
            <person name="Young S.K."/>
            <person name="Wortman J."/>
            <person name="Nusbaum C."/>
            <person name="Birren B."/>
        </authorList>
    </citation>
    <scope>NUCLEOTIDE SEQUENCE [LARGE SCALE GENOMIC DNA]</scope>
    <source>
        <strain evidence="2 3">CBS 121828</strain>
    </source>
</reference>
<evidence type="ECO:0000256" key="1">
    <source>
        <dbReference type="SAM" id="MobiDB-lite"/>
    </source>
</evidence>
<organism evidence="2 3">
    <name type="scientific">Exophiala sideris</name>
    <dbReference type="NCBI Taxonomy" id="1016849"/>
    <lineage>
        <taxon>Eukaryota</taxon>
        <taxon>Fungi</taxon>
        <taxon>Dikarya</taxon>
        <taxon>Ascomycota</taxon>
        <taxon>Pezizomycotina</taxon>
        <taxon>Eurotiomycetes</taxon>
        <taxon>Chaetothyriomycetidae</taxon>
        <taxon>Chaetothyriales</taxon>
        <taxon>Herpotrichiellaceae</taxon>
        <taxon>Exophiala</taxon>
    </lineage>
</organism>
<dbReference type="STRING" id="1016849.A0A0D1WBV3"/>
<gene>
    <name evidence="2" type="ORF">PV11_01852</name>
</gene>
<dbReference type="HOGENOM" id="CLU_063708_0_0_1"/>
<evidence type="ECO:0000313" key="3">
    <source>
        <dbReference type="Proteomes" id="UP000053599"/>
    </source>
</evidence>
<dbReference type="EMBL" id="KN846951">
    <property type="protein sequence ID" value="KIV86225.1"/>
    <property type="molecule type" value="Genomic_DNA"/>
</dbReference>
<accession>A0A0D1WBV3</accession>
<dbReference type="OrthoDB" id="4118423at2759"/>
<protein>
    <recommendedName>
        <fullName evidence="4">Transcription factor domain-containing protein</fullName>
    </recommendedName>
</protein>
<feature type="region of interest" description="Disordered" evidence="1">
    <location>
        <begin position="22"/>
        <end position="53"/>
    </location>
</feature>
<evidence type="ECO:0000313" key="2">
    <source>
        <dbReference type="EMBL" id="KIV86225.1"/>
    </source>
</evidence>
<dbReference type="AlphaFoldDB" id="A0A0D1WBV3"/>
<proteinExistence type="predicted"/>
<dbReference type="Proteomes" id="UP000053599">
    <property type="component" value="Unassembled WGS sequence"/>
</dbReference>